<evidence type="ECO:0000313" key="19">
    <source>
        <dbReference type="EMBL" id="KAB5887039.1"/>
    </source>
</evidence>
<dbReference type="HAMAP" id="MF_00079">
    <property type="entry name" value="HisG_Long"/>
    <property type="match status" value="1"/>
</dbReference>
<dbReference type="Proteomes" id="UP000437631">
    <property type="component" value="Unassembled WGS sequence"/>
</dbReference>
<reference evidence="32" key="12">
    <citation type="submission" date="2023-09" db="EMBL/GenBank/DDBJ databases">
        <title>Ecological and genomic based identification of the Bifidobacterium adolescentis prototype of the healthy human gut microbiota.</title>
        <authorList>
            <person name="Lugli G.A."/>
            <person name="Argentini C."/>
            <person name="Tarracchini C."/>
            <person name="Fontana F."/>
            <person name="Alessandri G."/>
            <person name="Mancabelli L."/>
            <person name="Milani C."/>
            <person name="Turroni F."/>
            <person name="Ventura M."/>
        </authorList>
    </citation>
    <scope>NUCLEOTIDE SEQUENCE</scope>
    <source>
        <strain evidence="32">703B</strain>
    </source>
</reference>
<evidence type="ECO:0000313" key="39">
    <source>
        <dbReference type="Proteomes" id="UP000193905"/>
    </source>
</evidence>
<comment type="cofactor">
    <cofactor evidence="11">
        <name>Mg(2+)</name>
        <dbReference type="ChEBI" id="CHEBI:18420"/>
    </cofactor>
</comment>
<dbReference type="NCBIfam" id="TIGR03455">
    <property type="entry name" value="HisG_C-term"/>
    <property type="match status" value="1"/>
</dbReference>
<gene>
    <name evidence="11 15" type="primary">hisG</name>
    <name evidence="25" type="ORF">AD0028_0968</name>
    <name evidence="26" type="ORF">AL0462_0827</name>
    <name evidence="27" type="ORF">AL0467_0886</name>
    <name evidence="24" type="ORF">B0487_0928</name>
    <name evidence="32" type="ORF">B0703_04800</name>
    <name evidence="15" type="ORF">B19861_08760</name>
    <name evidence="23" type="ORF">B5789_0554</name>
    <name evidence="22" type="ORF">BBK15_05860</name>
    <name evidence="17" type="ORF">BIFAD42_10310</name>
    <name evidence="14" type="ORF">C8077_04655</name>
    <name evidence="31" type="ORF">DW072_02795</name>
    <name evidence="30" type="ORF">DW139_04070</name>
    <name evidence="29" type="ORF">DWX79_04040</name>
    <name evidence="16" type="ORF">ERS852382_00894</name>
    <name evidence="28" type="ORF">F3K97_04425</name>
    <name evidence="20" type="ORF">GA542_07045</name>
    <name evidence="19" type="ORF">GA629_00160</name>
    <name evidence="18" type="ORF">GA752_02510</name>
    <name evidence="21" type="ORF">NE692_07050</name>
</gene>
<dbReference type="UniPathway" id="UPA00031">
    <property type="reaction ID" value="UER00006"/>
</dbReference>
<dbReference type="GeneID" id="4556175"/>
<evidence type="ECO:0000313" key="34">
    <source>
        <dbReference type="Proteomes" id="UP000175684"/>
    </source>
</evidence>
<reference evidence="16 33" key="1">
    <citation type="submission" date="2015-09" db="EMBL/GenBank/DDBJ databases">
        <authorList>
            <consortium name="Pathogen Informatics"/>
        </authorList>
    </citation>
    <scope>NUCLEOTIDE SEQUENCE [LARGE SCALE GENOMIC DNA]</scope>
    <source>
        <strain evidence="16 33">2789STDY5608824</strain>
    </source>
</reference>
<keyword evidence="7 11" id="KW-0328">Glycosyltransferase</keyword>
<evidence type="ECO:0000313" key="21">
    <source>
        <dbReference type="EMBL" id="MCQ4793211.1"/>
    </source>
</evidence>
<evidence type="ECO:0000256" key="7">
    <source>
        <dbReference type="ARBA" id="ARBA00022676"/>
    </source>
</evidence>
<dbReference type="EMBL" id="JANFYM010000006">
    <property type="protein sequence ID" value="MCQ4793211.1"/>
    <property type="molecule type" value="Genomic_DNA"/>
</dbReference>
<evidence type="ECO:0000313" key="15">
    <source>
        <dbReference type="EMBL" id="BEK82934.1"/>
    </source>
</evidence>
<keyword evidence="11" id="KW-0547">Nucleotide-binding</keyword>
<dbReference type="Proteomes" id="UP000095647">
    <property type="component" value="Unassembled WGS sequence"/>
</dbReference>
<keyword evidence="11" id="KW-0479">Metal-binding</keyword>
<dbReference type="EMBL" id="LNKH01000003">
    <property type="protein sequence ID" value="OSG98276.1"/>
    <property type="molecule type" value="Genomic_DNA"/>
</dbReference>
<evidence type="ECO:0000256" key="4">
    <source>
        <dbReference type="ARBA" id="ARBA00011946"/>
    </source>
</evidence>
<dbReference type="Proteomes" id="UP000193664">
    <property type="component" value="Unassembled WGS sequence"/>
</dbReference>
<dbReference type="EMBL" id="BPPZ01000004">
    <property type="protein sequence ID" value="GJD14047.1"/>
    <property type="molecule type" value="Genomic_DNA"/>
</dbReference>
<evidence type="ECO:0000313" key="31">
    <source>
        <dbReference type="EMBL" id="RHK27028.1"/>
    </source>
</evidence>
<reference evidence="22 34" key="3">
    <citation type="submission" date="2016-07" db="EMBL/GenBank/DDBJ databases">
        <title>Draft Genome Sequence of Bifidobacterium adolescentis strain Km 4.</title>
        <authorList>
            <person name="Danilenko V.N."/>
        </authorList>
    </citation>
    <scope>NUCLEOTIDE SEQUENCE [LARGE SCALE GENOMIC DNA]</scope>
    <source>
        <strain evidence="22 34">Km 4</strain>
    </source>
</reference>
<evidence type="ECO:0000313" key="41">
    <source>
        <dbReference type="Proteomes" id="UP000284589"/>
    </source>
</evidence>
<evidence type="ECO:0000256" key="8">
    <source>
        <dbReference type="ARBA" id="ARBA00022679"/>
    </source>
</evidence>
<evidence type="ECO:0000256" key="9">
    <source>
        <dbReference type="ARBA" id="ARBA00023102"/>
    </source>
</evidence>
<dbReference type="RefSeq" id="WP_003809302.1">
    <property type="nucleotide sequence ID" value="NZ_AP028457.1"/>
</dbReference>
<dbReference type="GO" id="GO:0003879">
    <property type="term" value="F:ATP phosphoribosyltransferase activity"/>
    <property type="evidence" value="ECO:0007669"/>
    <property type="project" value="UniProtKB-UniRule"/>
</dbReference>
<dbReference type="EMBL" id="NAQF01000002">
    <property type="protein sequence ID" value="OQM58475.1"/>
    <property type="molecule type" value="Genomic_DNA"/>
</dbReference>
<evidence type="ECO:0000313" key="32">
    <source>
        <dbReference type="EMBL" id="WNE86223.1"/>
    </source>
</evidence>
<dbReference type="GO" id="GO:0005524">
    <property type="term" value="F:ATP binding"/>
    <property type="evidence" value="ECO:0007669"/>
    <property type="project" value="UniProtKB-KW"/>
</dbReference>
<keyword evidence="11" id="KW-0963">Cytoplasm</keyword>
<evidence type="ECO:0000256" key="5">
    <source>
        <dbReference type="ARBA" id="ARBA00020998"/>
    </source>
</evidence>
<dbReference type="PANTHER" id="PTHR21403">
    <property type="entry name" value="ATP PHOSPHORIBOSYLTRANSFERASE ATP-PRTASE"/>
    <property type="match status" value="1"/>
</dbReference>
<dbReference type="AlphaFoldDB" id="A0A076JGV4"/>
<keyword evidence="48" id="KW-1185">Reference proteome</keyword>
<dbReference type="Proteomes" id="UP000886943">
    <property type="component" value="Unassembled WGS sequence"/>
</dbReference>
<evidence type="ECO:0000259" key="12">
    <source>
        <dbReference type="Pfam" id="PF01634"/>
    </source>
</evidence>
<dbReference type="Gene3D" id="3.40.190.10">
    <property type="entry name" value="Periplasmic binding protein-like II"/>
    <property type="match status" value="2"/>
</dbReference>
<keyword evidence="9 11" id="KW-0368">Histidine biosynthesis</keyword>
<dbReference type="EMBL" id="WDLT01000002">
    <property type="protein sequence ID" value="KAB5747473.1"/>
    <property type="molecule type" value="Genomic_DNA"/>
</dbReference>
<reference evidence="28 45" key="8">
    <citation type="submission" date="2019-12" db="EMBL/GenBank/DDBJ databases">
        <title>Draft Genome Sequence of Bifidobacterium adolescentis ZJ2.</title>
        <authorList>
            <person name="Jin Z."/>
        </authorList>
    </citation>
    <scope>NUCLEOTIDE SEQUENCE [LARGE SCALE GENOMIC DNA]</scope>
    <source>
        <strain evidence="28 45">ZJ2</strain>
    </source>
</reference>
<evidence type="ECO:0000313" key="28">
    <source>
        <dbReference type="EMBL" id="QHB62579.1"/>
    </source>
</evidence>
<sequence>MLRIAVPNKGMLSEPAWNMLAEAGYRLRSNPRQLVVEDPDNDVELFYLRPLDIAVYVGRGTIDVGITGHDLLVNSGTDAEEHMQLGFGASTFRFAAPNDSPITKLEDIEGKRVATTFDKLVHDYLVEHGINAETVHLDGAVESSVQLGVADLIADVVSTGTTLRNAGLRIFAEPLMHSEAVLIRSPRLEADDERLTILSRRLQGVLTAQRNVLMDYDIPVEKVSAAVDITPGFESPTISPLHDKQWAAVRVVVPKAKVNQLMDQLYEVGARGIIVTALQASRM</sequence>
<dbReference type="InterPro" id="IPR020621">
    <property type="entry name" value="ATP-PRT_HisG_long"/>
</dbReference>
<dbReference type="Proteomes" id="UP000285262">
    <property type="component" value="Unassembled WGS sequence"/>
</dbReference>
<dbReference type="EMBL" id="WDFR01000003">
    <property type="protein sequence ID" value="KAB6029442.1"/>
    <property type="molecule type" value="Genomic_DNA"/>
</dbReference>
<dbReference type="SUPFAM" id="SSF54913">
    <property type="entry name" value="GlnB-like"/>
    <property type="match status" value="1"/>
</dbReference>
<feature type="domain" description="Histidine biosynthesis HisG C-terminal" evidence="13">
    <location>
        <begin position="208"/>
        <end position="279"/>
    </location>
</feature>
<comment type="similarity">
    <text evidence="3 11">Belongs to the ATP phosphoribosyltransferase family. Long subfamily.</text>
</comment>
<evidence type="ECO:0000313" key="38">
    <source>
        <dbReference type="Proteomes" id="UP000193664"/>
    </source>
</evidence>
<evidence type="ECO:0000313" key="43">
    <source>
        <dbReference type="Proteomes" id="UP000285462"/>
    </source>
</evidence>
<dbReference type="EMBL" id="QRNG01000002">
    <property type="protein sequence ID" value="RHK27028.1"/>
    <property type="molecule type" value="Genomic_DNA"/>
</dbReference>
<dbReference type="Proteomes" id="UP000284589">
    <property type="component" value="Unassembled WGS sequence"/>
</dbReference>
<dbReference type="Proteomes" id="UP000193905">
    <property type="component" value="Unassembled WGS sequence"/>
</dbReference>
<dbReference type="Proteomes" id="UP000193377">
    <property type="component" value="Unassembled WGS sequence"/>
</dbReference>
<evidence type="ECO:0000313" key="16">
    <source>
        <dbReference type="EMBL" id="CUN61943.1"/>
    </source>
</evidence>
<dbReference type="GO" id="GO:0000105">
    <property type="term" value="P:L-histidine biosynthetic process"/>
    <property type="evidence" value="ECO:0007669"/>
    <property type="project" value="UniProtKB-UniRule"/>
</dbReference>
<dbReference type="InterPro" id="IPR015867">
    <property type="entry name" value="N-reg_PII/ATP_PRibTrfase_C"/>
</dbReference>
<dbReference type="PANTHER" id="PTHR21403:SF8">
    <property type="entry name" value="ATP PHOSPHORIBOSYLTRANSFERASE"/>
    <property type="match status" value="1"/>
</dbReference>
<evidence type="ECO:0000313" key="45">
    <source>
        <dbReference type="Proteomes" id="UP000464884"/>
    </source>
</evidence>
<dbReference type="Proteomes" id="UP000193179">
    <property type="component" value="Chromosome"/>
</dbReference>
<dbReference type="Gene3D" id="3.30.70.120">
    <property type="match status" value="1"/>
</dbReference>
<evidence type="ECO:0000313" key="20">
    <source>
        <dbReference type="EMBL" id="KAB6029442.1"/>
    </source>
</evidence>
<dbReference type="Pfam" id="PF01634">
    <property type="entry name" value="HisG"/>
    <property type="match status" value="1"/>
</dbReference>
<dbReference type="NCBIfam" id="TIGR00070">
    <property type="entry name" value="hisG"/>
    <property type="match status" value="1"/>
</dbReference>
<dbReference type="PROSITE" id="PS01316">
    <property type="entry name" value="ATP_P_PHORIBOSYLTR"/>
    <property type="match status" value="1"/>
</dbReference>
<dbReference type="KEGG" id="bado:BBMN23_0922"/>
<keyword evidence="11" id="KW-0067">ATP-binding</keyword>
<dbReference type="OrthoDB" id="9801867at2"/>
<dbReference type="EMBL" id="LNKI01000002">
    <property type="protein sequence ID" value="OSH00487.1"/>
    <property type="molecule type" value="Genomic_DNA"/>
</dbReference>
<dbReference type="Proteomes" id="UP000193208">
    <property type="component" value="Unassembled WGS sequence"/>
</dbReference>
<dbReference type="Proteomes" id="UP001206013">
    <property type="component" value="Unassembled WGS sequence"/>
</dbReference>
<dbReference type="InterPro" id="IPR001348">
    <property type="entry name" value="ATP_PRibTrfase_HisG"/>
</dbReference>
<evidence type="ECO:0000313" key="42">
    <source>
        <dbReference type="Proteomes" id="UP000285262"/>
    </source>
</evidence>
<evidence type="ECO:0000313" key="44">
    <source>
        <dbReference type="Proteomes" id="UP000437631"/>
    </source>
</evidence>
<comment type="subcellular location">
    <subcellularLocation>
        <location evidence="11">Cytoplasm</location>
    </subcellularLocation>
</comment>
<evidence type="ECO:0000313" key="37">
    <source>
        <dbReference type="Proteomes" id="UP000193377"/>
    </source>
</evidence>
<dbReference type="Proteomes" id="UP000175684">
    <property type="component" value="Unassembled WGS sequence"/>
</dbReference>
<evidence type="ECO:0000313" key="47">
    <source>
        <dbReference type="Proteomes" id="UP000470926"/>
    </source>
</evidence>
<dbReference type="GO" id="GO:0005737">
    <property type="term" value="C:cytoplasm"/>
    <property type="evidence" value="ECO:0007669"/>
    <property type="project" value="UniProtKB-SubCell"/>
</dbReference>
<dbReference type="Proteomes" id="UP000241454">
    <property type="component" value="Chromosome"/>
</dbReference>
<evidence type="ECO:0000313" key="23">
    <source>
        <dbReference type="EMBL" id="OQM58475.1"/>
    </source>
</evidence>
<evidence type="ECO:0000313" key="48">
    <source>
        <dbReference type="Proteomes" id="UP001357973"/>
    </source>
</evidence>
<dbReference type="EMBL" id="QRVT01000001">
    <property type="protein sequence ID" value="RGS66238.1"/>
    <property type="molecule type" value="Genomic_DNA"/>
</dbReference>
<evidence type="ECO:0000313" key="17">
    <source>
        <dbReference type="EMBL" id="GJD14047.1"/>
    </source>
</evidence>
<reference evidence="14 40" key="5">
    <citation type="submission" date="2018-03" db="EMBL/GenBank/DDBJ databases">
        <authorList>
            <person name="Keele B.F."/>
        </authorList>
    </citation>
    <scope>NUCLEOTIDE SEQUENCE [LARGE SCALE GENOMIC DNA]</scope>
    <source>
        <strain evidence="14 40">1-11</strain>
    </source>
</reference>
<reference evidence="17" key="9">
    <citation type="submission" date="2021-08" db="EMBL/GenBank/DDBJ databases">
        <title>Draft genome sequence of the GABA producer Bifidobacterium adolescentis 4-2, isolated from healthy human feces.</title>
        <authorList>
            <person name="Altaib H."/>
            <person name="Niwa R."/>
            <person name="Abe M."/>
            <person name="Suzuki T."/>
        </authorList>
    </citation>
    <scope>NUCLEOTIDE SEQUENCE</scope>
    <source>
        <strain evidence="17">4-2</strain>
    </source>
</reference>
<evidence type="ECO:0000313" key="36">
    <source>
        <dbReference type="Proteomes" id="UP000193208"/>
    </source>
</evidence>
<evidence type="ECO:0000313" key="46">
    <source>
        <dbReference type="Proteomes" id="UP000470200"/>
    </source>
</evidence>
<dbReference type="Proteomes" id="UP001357973">
    <property type="component" value="Chromosome"/>
</dbReference>
<evidence type="ECO:0000313" key="40">
    <source>
        <dbReference type="Proteomes" id="UP000241454"/>
    </source>
</evidence>
<evidence type="ECO:0000313" key="24">
    <source>
        <dbReference type="EMBL" id="OSG88007.1"/>
    </source>
</evidence>
<dbReference type="Proteomes" id="UP000464884">
    <property type="component" value="Chromosome"/>
</dbReference>
<dbReference type="EMBL" id="CP133648">
    <property type="protein sequence ID" value="WNE86223.1"/>
    <property type="molecule type" value="Genomic_DNA"/>
</dbReference>
<evidence type="ECO:0000313" key="22">
    <source>
        <dbReference type="EMBL" id="OFA34987.1"/>
    </source>
</evidence>
<organism evidence="18 44">
    <name type="scientific">Bifidobacterium adolescentis</name>
    <dbReference type="NCBI Taxonomy" id="1680"/>
    <lineage>
        <taxon>Bacteria</taxon>
        <taxon>Bacillati</taxon>
        <taxon>Actinomycetota</taxon>
        <taxon>Actinomycetes</taxon>
        <taxon>Bifidobacteriales</taxon>
        <taxon>Bifidobacteriaceae</taxon>
        <taxon>Bifidobacterium</taxon>
    </lineage>
</organism>
<evidence type="ECO:0000256" key="6">
    <source>
        <dbReference type="ARBA" id="ARBA00022605"/>
    </source>
</evidence>
<accession>A0A076JGV4</accession>
<evidence type="ECO:0000313" key="35">
    <source>
        <dbReference type="Proteomes" id="UP000192714"/>
    </source>
</evidence>
<comment type="catalytic activity">
    <reaction evidence="1 11">
        <text>1-(5-phospho-beta-D-ribosyl)-ATP + diphosphate = 5-phospho-alpha-D-ribose 1-diphosphate + ATP</text>
        <dbReference type="Rhea" id="RHEA:18473"/>
        <dbReference type="ChEBI" id="CHEBI:30616"/>
        <dbReference type="ChEBI" id="CHEBI:33019"/>
        <dbReference type="ChEBI" id="CHEBI:58017"/>
        <dbReference type="ChEBI" id="CHEBI:73183"/>
        <dbReference type="EC" id="2.4.2.17"/>
    </reaction>
</comment>
<dbReference type="EMBL" id="AP028457">
    <property type="protein sequence ID" value="BEK82934.1"/>
    <property type="molecule type" value="Genomic_DNA"/>
</dbReference>
<dbReference type="EMBL" id="MAXD01000003">
    <property type="protein sequence ID" value="OFA34987.1"/>
    <property type="molecule type" value="Genomic_DNA"/>
</dbReference>
<proteinExistence type="inferred from homology"/>
<evidence type="ECO:0000256" key="2">
    <source>
        <dbReference type="ARBA" id="ARBA00004667"/>
    </source>
</evidence>
<dbReference type="EMBL" id="LNKF01000002">
    <property type="protein sequence ID" value="OSG95727.1"/>
    <property type="molecule type" value="Genomic_DNA"/>
</dbReference>
<dbReference type="InterPro" id="IPR013115">
    <property type="entry name" value="HisG_C"/>
</dbReference>
<evidence type="ECO:0000313" key="27">
    <source>
        <dbReference type="EMBL" id="OSH00487.1"/>
    </source>
</evidence>
<evidence type="ECO:0000259" key="13">
    <source>
        <dbReference type="Pfam" id="PF08029"/>
    </source>
</evidence>
<dbReference type="EMBL" id="WDIP01000001">
    <property type="protein sequence ID" value="KAB5887039.1"/>
    <property type="molecule type" value="Genomic_DNA"/>
</dbReference>
<dbReference type="EMBL" id="CP028341">
    <property type="protein sequence ID" value="AVT45270.1"/>
    <property type="molecule type" value="Genomic_DNA"/>
</dbReference>
<keyword evidence="6 11" id="KW-0028">Amino-acid biosynthesis</keyword>
<evidence type="ECO:0000313" key="30">
    <source>
        <dbReference type="EMBL" id="RHJ18757.1"/>
    </source>
</evidence>
<dbReference type="eggNOG" id="COG0040">
    <property type="taxonomic scope" value="Bacteria"/>
</dbReference>
<evidence type="ECO:0000313" key="26">
    <source>
        <dbReference type="EMBL" id="OSG98276.1"/>
    </source>
</evidence>
<dbReference type="EMBL" id="LNKD01000001">
    <property type="protein sequence ID" value="OSG88007.1"/>
    <property type="molecule type" value="Genomic_DNA"/>
</dbReference>
<reference evidence="21" key="10">
    <citation type="submission" date="2022-06" db="EMBL/GenBank/DDBJ databases">
        <title>Isolation of gut microbiota from human fecal samples.</title>
        <authorList>
            <person name="Pamer E.G."/>
            <person name="Barat B."/>
            <person name="Waligurski E."/>
            <person name="Medina S."/>
            <person name="Paddock L."/>
            <person name="Mostad J."/>
        </authorList>
    </citation>
    <scope>NUCLEOTIDE SEQUENCE</scope>
    <source>
        <strain evidence="21">SL.1.01</strain>
    </source>
</reference>
<dbReference type="Proteomes" id="UP000470200">
    <property type="component" value="Unassembled WGS sequence"/>
</dbReference>
<evidence type="ECO:0000313" key="25">
    <source>
        <dbReference type="EMBL" id="OSG95727.1"/>
    </source>
</evidence>
<dbReference type="InterPro" id="IPR018198">
    <property type="entry name" value="ATP_PRibTrfase_CS"/>
</dbReference>
<comment type="activity regulation">
    <text evidence="11">Feedback inhibited by histidine.</text>
</comment>
<evidence type="ECO:0000256" key="1">
    <source>
        <dbReference type="ARBA" id="ARBA00000915"/>
    </source>
</evidence>
<evidence type="ECO:0000256" key="3">
    <source>
        <dbReference type="ARBA" id="ARBA00007955"/>
    </source>
</evidence>
<dbReference type="Pfam" id="PF08029">
    <property type="entry name" value="HisG_C"/>
    <property type="match status" value="1"/>
</dbReference>
<keyword evidence="11" id="KW-0460">Magnesium</keyword>
<evidence type="ECO:0000313" key="18">
    <source>
        <dbReference type="EMBL" id="KAB5747473.1"/>
    </source>
</evidence>
<dbReference type="InterPro" id="IPR011322">
    <property type="entry name" value="N-reg_PII-like_a/b"/>
</dbReference>
<dbReference type="SMR" id="A0A076JGV4"/>
<evidence type="ECO:0000256" key="11">
    <source>
        <dbReference type="HAMAP-Rule" id="MF_00079"/>
    </source>
</evidence>
<dbReference type="GO" id="GO:0000287">
    <property type="term" value="F:magnesium ion binding"/>
    <property type="evidence" value="ECO:0007669"/>
    <property type="project" value="UniProtKB-UniRule"/>
</dbReference>
<evidence type="ECO:0000313" key="29">
    <source>
        <dbReference type="EMBL" id="RGS66238.1"/>
    </source>
</evidence>
<dbReference type="Proteomes" id="UP000470926">
    <property type="component" value="Unassembled WGS sequence"/>
</dbReference>
<dbReference type="InterPro" id="IPR013820">
    <property type="entry name" value="ATP_PRibTrfase_cat"/>
</dbReference>
<dbReference type="EMBL" id="QRLP01000002">
    <property type="protein sequence ID" value="RHJ18757.1"/>
    <property type="molecule type" value="Genomic_DNA"/>
</dbReference>
<dbReference type="SUPFAM" id="SSF53850">
    <property type="entry name" value="Periplasmic binding protein-like II"/>
    <property type="match status" value="1"/>
</dbReference>
<dbReference type="Proteomes" id="UP000285462">
    <property type="component" value="Unassembled WGS sequence"/>
</dbReference>
<reference evidence="15 48" key="11">
    <citation type="submission" date="2023-06" db="EMBL/GenBank/DDBJ databases">
        <title>Complete Genome Sequences of Bifidobacterium faecale strain JCM19861T was isolated from human faeces by Jung-Hye Choi et al. (2014).</title>
        <authorList>
            <person name="Okuhama S."/>
            <person name="Takahashi H."/>
            <person name="Imaizumi K."/>
            <person name="Nakayama S."/>
            <person name="Ogata Y."/>
            <person name="Suda W."/>
        </authorList>
    </citation>
    <scope>NUCLEOTIDE SEQUENCE [LARGE SCALE GENOMIC DNA]</scope>
    <source>
        <strain evidence="15 48">JCM 19861</strain>
    </source>
</reference>
<dbReference type="PATRIC" id="fig|1680.5.peg.923"/>
<reference evidence="44 46" key="7">
    <citation type="journal article" date="2019" name="Nat. Med.">
        <title>A library of human gut bacterial isolates paired with longitudinal multiomics data enables mechanistic microbiome research.</title>
        <authorList>
            <person name="Poyet M."/>
            <person name="Groussin M."/>
            <person name="Gibbons S.M."/>
            <person name="Avila-Pacheco J."/>
            <person name="Jiang X."/>
            <person name="Kearney S.M."/>
            <person name="Perrotta A.R."/>
            <person name="Berdy B."/>
            <person name="Zhao S."/>
            <person name="Lieberman T.D."/>
            <person name="Swanson P.K."/>
            <person name="Smith M."/>
            <person name="Roesemann S."/>
            <person name="Alexander J.E."/>
            <person name="Rich S.A."/>
            <person name="Livny J."/>
            <person name="Vlamakis H."/>
            <person name="Clish C."/>
            <person name="Bullock K."/>
            <person name="Deik A."/>
            <person name="Scott J."/>
            <person name="Pierce K.A."/>
            <person name="Xavier R.J."/>
            <person name="Alm E.J."/>
        </authorList>
    </citation>
    <scope>NUCLEOTIDE SEQUENCE [LARGE SCALE GENOMIC DNA]</scope>
    <source>
        <strain evidence="19 46">BIOML-A105</strain>
        <strain evidence="18 44">BIOML-A190</strain>
        <strain evidence="20 47">BIOML-A26</strain>
    </source>
</reference>
<comment type="pathway">
    <text evidence="2 11">Amino-acid biosynthesis; L-histidine biosynthesis; L-histidine from 5-phospho-alpha-D-ribose 1-diphosphate: step 1/9.</text>
</comment>
<dbReference type="EMBL" id="CP047129">
    <property type="protein sequence ID" value="QHB62579.1"/>
    <property type="molecule type" value="Genomic_DNA"/>
</dbReference>
<name>A0A076JGV4_BIFAD</name>
<reference evidence="41 42" key="6">
    <citation type="submission" date="2018-08" db="EMBL/GenBank/DDBJ databases">
        <title>A genome reference for cultivated species of the human gut microbiota.</title>
        <authorList>
            <person name="Zou Y."/>
            <person name="Xue W."/>
            <person name="Luo G."/>
        </authorList>
    </citation>
    <scope>NUCLEOTIDE SEQUENCE [LARGE SCALE GENOMIC DNA]</scope>
    <source>
        <strain evidence="29 43">AF21-27</strain>
        <strain evidence="31 42">AF45-19</strain>
        <strain evidence="30 41">AM12-20</strain>
    </source>
</reference>
<reference evidence="23 35" key="4">
    <citation type="submission" date="2017-03" db="EMBL/GenBank/DDBJ databases">
        <title>Maternal inheritance of bifidobacteria.</title>
        <authorList>
            <person name="Lugli G.A."/>
            <person name="Duranti S."/>
            <person name="Milani C."/>
            <person name="Mancabelli L."/>
        </authorList>
    </citation>
    <scope>NUCLEOTIDE SEQUENCE [LARGE SCALE GENOMIC DNA]</scope>
    <source>
        <strain evidence="23 35">1892B</strain>
    </source>
</reference>
<evidence type="ECO:0000256" key="10">
    <source>
        <dbReference type="ARBA" id="ARBA00024861"/>
    </source>
</evidence>
<dbReference type="Proteomes" id="UP000192714">
    <property type="component" value="Unassembled WGS sequence"/>
</dbReference>
<dbReference type="EMBL" id="CYYI01000003">
    <property type="protein sequence ID" value="CUN61943.1"/>
    <property type="molecule type" value="Genomic_DNA"/>
</dbReference>
<comment type="function">
    <text evidence="10 11">Catalyzes the condensation of ATP and 5-phosphoribose 1-diphosphate to form N'-(5'-phosphoribosyl)-ATP (PR-ATP). Has a crucial role in the pathway because the rate of histidine biosynthesis seems to be controlled primarily by regulation of HisG enzymatic activity.</text>
</comment>
<dbReference type="EC" id="2.4.2.17" evidence="4 11"/>
<reference evidence="36 37" key="2">
    <citation type="journal article" date="2016" name="Sci. Rep.">
        <title>Evaluation of genetic diversity among strains of the human gut commensal Bifidobacterium adolescentis.</title>
        <authorList>
            <person name="Duranti S."/>
            <person name="Milani C."/>
            <person name="Lugli G.A."/>
            <person name="Mancabelli L."/>
            <person name="Turroni F."/>
            <person name="Ferrario C."/>
            <person name="Mangifesta M."/>
            <person name="Viappiani A."/>
            <person name="Sanchez B."/>
            <person name="Margolles A."/>
            <person name="van Sinderen D."/>
            <person name="Ventura M."/>
        </authorList>
    </citation>
    <scope>NUCLEOTIDE SEQUENCE</scope>
    <source>
        <strain evidence="24 37">487B</strain>
        <strain evidence="32">703B</strain>
        <strain evidence="25 38">AD2-8</strain>
        <strain evidence="26 39">AL46-2</strain>
        <strain evidence="27 36">AL46-7</strain>
    </source>
</reference>
<protein>
    <recommendedName>
        <fullName evidence="5 11">ATP phosphoribosyltransferase</fullName>
        <shortName evidence="11">ATP-PRT</shortName>
        <shortName evidence="11">ATP-PRTase</shortName>
        <ecNumber evidence="4 11">2.4.2.17</ecNumber>
    </recommendedName>
</protein>
<dbReference type="KEGG" id="badl:BADO_0844"/>
<evidence type="ECO:0000313" key="14">
    <source>
        <dbReference type="EMBL" id="AVT45270.1"/>
    </source>
</evidence>
<keyword evidence="8 11" id="KW-0808">Transferase</keyword>
<feature type="domain" description="ATP phosphoribosyltransferase catalytic" evidence="12">
    <location>
        <begin position="49"/>
        <end position="204"/>
    </location>
</feature>
<evidence type="ECO:0000313" key="33">
    <source>
        <dbReference type="Proteomes" id="UP000095647"/>
    </source>
</evidence>
<dbReference type="OMA" id="YVMMDYD"/>